<evidence type="ECO:0000259" key="3">
    <source>
        <dbReference type="Pfam" id="PF18995"/>
    </source>
</evidence>
<keyword evidence="1" id="KW-0863">Zinc-finger</keyword>
<dbReference type="InterPro" id="IPR039164">
    <property type="entry name" value="UBR1-like"/>
</dbReference>
<proteinExistence type="inferred from homology"/>
<dbReference type="GO" id="GO:0008270">
    <property type="term" value="F:zinc ion binding"/>
    <property type="evidence" value="ECO:0007669"/>
    <property type="project" value="UniProtKB-UniRule"/>
</dbReference>
<comment type="catalytic activity">
    <reaction evidence="1">
        <text>S-ubiquitinyl-[E2 ubiquitin-conjugating enzyme]-L-cysteine + [acceptor protein]-L-lysine = [E2 ubiquitin-conjugating enzyme]-L-cysteine + N(6)-ubiquitinyl-[acceptor protein]-L-lysine.</text>
        <dbReference type="EC" id="2.3.2.27"/>
    </reaction>
</comment>
<dbReference type="GO" id="GO:0005737">
    <property type="term" value="C:cytoplasm"/>
    <property type="evidence" value="ECO:0007669"/>
    <property type="project" value="TreeGrafter"/>
</dbReference>
<feature type="compositionally biased region" description="Polar residues" evidence="2">
    <location>
        <begin position="215"/>
        <end position="224"/>
    </location>
</feature>
<feature type="domain" description="E3 ubiquitin-protein ligase UBR-like C-terminal" evidence="3">
    <location>
        <begin position="655"/>
        <end position="1105"/>
    </location>
</feature>
<keyword evidence="1" id="KW-0833">Ubl conjugation pathway</keyword>
<dbReference type="GO" id="GO:0061630">
    <property type="term" value="F:ubiquitin protein ligase activity"/>
    <property type="evidence" value="ECO:0007669"/>
    <property type="project" value="UniProtKB-UniRule"/>
</dbReference>
<dbReference type="EMBL" id="VXIV02001335">
    <property type="protein sequence ID" value="KAF6033442.1"/>
    <property type="molecule type" value="Genomic_DNA"/>
</dbReference>
<feature type="region of interest" description="Disordered" evidence="2">
    <location>
        <begin position="772"/>
        <end position="805"/>
    </location>
</feature>
<dbReference type="Pfam" id="PF18995">
    <property type="entry name" value="PRT6_C"/>
    <property type="match status" value="1"/>
</dbReference>
<keyword evidence="1" id="KW-0862">Zinc</keyword>
<dbReference type="PANTHER" id="PTHR21497:SF39">
    <property type="entry name" value="E3 UBIQUITIN-PROTEIN LIGASE UBR3"/>
    <property type="match status" value="1"/>
</dbReference>
<dbReference type="GO" id="GO:0071596">
    <property type="term" value="P:ubiquitin-dependent protein catabolic process via the N-end rule pathway"/>
    <property type="evidence" value="ECO:0007669"/>
    <property type="project" value="UniProtKB-UniRule"/>
</dbReference>
<dbReference type="Proteomes" id="UP000593567">
    <property type="component" value="Unassembled WGS sequence"/>
</dbReference>
<sequence>MLSFTYLVADFKAPGFNVNGKLQQGTYCPKPEVWLNDYDPLHAMLRTVHRREFQQSMDRYTEFVQNVKSFPQGQTPWPPFRIPSEPLKAYSGIYNLLRSKTLLDLCFNILHKKLNKKTHTVTEPSLYLTIFLLQLMLHENDSDSKMVQTASSHNLFPHELTLDNFLHVVGTITLQVPLSKLEKEMLDSDQMDTEEGGTDEDIQNMFSRQSHHDSQSGVAVTTSIPRFRERGSTPGTISSPAPVIPLLGSSSSSLVKQVEVTVNESVVSLLMKLHNRLSDQSGSYVPLTLRGGMVDSSGLVGDGPFFVGRVLDTLSTKSSKCASVVESVYNDLLPKNSSDSHSVSARKKKKAMERQKKILEKMNKMQNKFMDNIEKTLSKEEFEKLTEDDPAESNYVVIEHYECSICSSTTPSTIERPMGMVSLMQSTCVLNFARSIPQPDRLPMEQDGAAGVEMFASHFSKVNNKLDTLFKDKHHNVSAHGMDRATGVFIQSCGHYLHLDCFQAYQESVTSQTRNRQSLSSDEFHCPLCRQLANSLLPVLPAGSQSPVMAVPPADPVLCVKDIAAMLLQKPAKWPSSIYYRELSAVVSRLRSNVVHERRKSLHADNHYEMANFLFSTARCNLDYMQLYETNNIVVSSRKPSIVHLLSTLSQHIGRYEGQSTEALDILSQLTGLDLEPVPSTSVVLHQGVIPLLLRDPITVFIQLYLNLPPQLSAGYLERIISAVYNLTYVQALLHVSCKFNEDERQSWISRYSAESHSASAHHGRSSQSAHAAYKHLSSSSSGTRAEGRTSHPEMSSRQASLSSTFSRKSCVEGGTRSSPHTSGHLLHTIIKQLTTIGFYPSNDSTTSFLECSVWSPQSVESFLQNSCLPFLEFAATLRQHVYNSPLPARPDIPQSAPDGSSCSPSADPVNQDCQKWFRTLCTYLGLIKEDTASDSPSEQALNWLDQNPHSIVKGWLNFVMTCKNRPVVMELLTSPVKWYMPRLLELPTQYDTIFQHYRNMTCPQCSQPPVAPSICLICGSFVCFKEVCCLAHSGVTHSKQCGSGTSVILDINASIVAIIRGKRATLWGSVYLDEHGEEDRDLKRGKPLYLCRERYMMLEQQWLSHNFDYVCKRWIFHSDQL</sequence>
<comment type="caution">
    <text evidence="4">The sequence shown here is derived from an EMBL/GenBank/DDBJ whole genome shotgun (WGS) entry which is preliminary data.</text>
</comment>
<evidence type="ECO:0000313" key="5">
    <source>
        <dbReference type="Proteomes" id="UP000593567"/>
    </source>
</evidence>
<keyword evidence="5" id="KW-1185">Reference proteome</keyword>
<protein>
    <recommendedName>
        <fullName evidence="1">E3 ubiquitin-protein ligase</fullName>
        <ecNumber evidence="1">2.3.2.27</ecNumber>
    </recommendedName>
</protein>
<organism evidence="4 5">
    <name type="scientific">Bugula neritina</name>
    <name type="common">Brown bryozoan</name>
    <name type="synonym">Sertularia neritina</name>
    <dbReference type="NCBI Taxonomy" id="10212"/>
    <lineage>
        <taxon>Eukaryota</taxon>
        <taxon>Metazoa</taxon>
        <taxon>Spiralia</taxon>
        <taxon>Lophotrochozoa</taxon>
        <taxon>Bryozoa</taxon>
        <taxon>Gymnolaemata</taxon>
        <taxon>Cheilostomatida</taxon>
        <taxon>Flustrina</taxon>
        <taxon>Buguloidea</taxon>
        <taxon>Bugulidae</taxon>
        <taxon>Bugula</taxon>
    </lineage>
</organism>
<accession>A0A7J7K490</accession>
<dbReference type="PANTHER" id="PTHR21497">
    <property type="entry name" value="UBIQUITIN LIGASE E3 ALPHA-RELATED"/>
    <property type="match status" value="1"/>
</dbReference>
<dbReference type="OrthoDB" id="15304at2759"/>
<gene>
    <name evidence="4" type="ORF">EB796_008248</name>
</gene>
<comment type="similarity">
    <text evidence="1">Belongs to the E3 ubiquitin-protein ligase UBR1-like family.</text>
</comment>
<evidence type="ECO:0000256" key="2">
    <source>
        <dbReference type="SAM" id="MobiDB-lite"/>
    </source>
</evidence>
<comment type="function">
    <text evidence="1">Ubiquitin ligase protein which is a component of the N-end rule pathway. Recognizes and binds to proteins bearing specific N-terminal residues that are destabilizing according to the N-end rule, leading to their ubiquitination and subsequent degradation.</text>
</comment>
<evidence type="ECO:0000313" key="4">
    <source>
        <dbReference type="EMBL" id="KAF6033442.1"/>
    </source>
</evidence>
<dbReference type="GO" id="GO:0016567">
    <property type="term" value="P:protein ubiquitination"/>
    <property type="evidence" value="ECO:0007669"/>
    <property type="project" value="UniProtKB-UniRule"/>
</dbReference>
<keyword evidence="1" id="KW-0479">Metal-binding</keyword>
<dbReference type="InterPro" id="IPR044046">
    <property type="entry name" value="E3_ligase_UBR-like_C"/>
</dbReference>
<comment type="pathway">
    <text evidence="1">Protein modification; protein ubiquitination.</text>
</comment>
<evidence type="ECO:0000256" key="1">
    <source>
        <dbReference type="RuleBase" id="RU366018"/>
    </source>
</evidence>
<keyword evidence="1" id="KW-0808">Transferase</keyword>
<dbReference type="EC" id="2.3.2.27" evidence="1"/>
<name>A0A7J7K490_BUGNE</name>
<dbReference type="AlphaFoldDB" id="A0A7J7K490"/>
<dbReference type="UniPathway" id="UPA00143"/>
<dbReference type="GO" id="GO:0000151">
    <property type="term" value="C:ubiquitin ligase complex"/>
    <property type="evidence" value="ECO:0007669"/>
    <property type="project" value="TreeGrafter"/>
</dbReference>
<reference evidence="4" key="1">
    <citation type="submission" date="2020-06" db="EMBL/GenBank/DDBJ databases">
        <title>Draft genome of Bugula neritina, a colonial animal packing powerful symbionts and potential medicines.</title>
        <authorList>
            <person name="Rayko M."/>
        </authorList>
    </citation>
    <scope>NUCLEOTIDE SEQUENCE [LARGE SCALE GENOMIC DNA]</scope>
    <source>
        <strain evidence="4">Kwan_BN1</strain>
    </source>
</reference>
<dbReference type="SUPFAM" id="SSF57850">
    <property type="entry name" value="RING/U-box"/>
    <property type="match status" value="1"/>
</dbReference>
<feature type="region of interest" description="Disordered" evidence="2">
    <location>
        <begin position="208"/>
        <end position="241"/>
    </location>
</feature>
<feature type="compositionally biased region" description="Polar residues" evidence="2">
    <location>
        <begin position="793"/>
        <end position="805"/>
    </location>
</feature>